<name>A0A7M7P3Z2_STRPU</name>
<keyword evidence="2" id="KW-1185">Reference proteome</keyword>
<dbReference type="GO" id="GO:0003676">
    <property type="term" value="F:nucleic acid binding"/>
    <property type="evidence" value="ECO:0007669"/>
    <property type="project" value="InterPro"/>
</dbReference>
<dbReference type="InterPro" id="IPR032675">
    <property type="entry name" value="LRR_dom_sf"/>
</dbReference>
<dbReference type="EnsemblMetazoa" id="XM_030987671">
    <property type="protein sequence ID" value="XP_030843531"/>
    <property type="gene ID" value="LOC115924818"/>
</dbReference>
<dbReference type="AlphaFoldDB" id="A0A7M7P3Z2"/>
<reference evidence="2" key="1">
    <citation type="submission" date="2015-02" db="EMBL/GenBank/DDBJ databases">
        <title>Genome sequencing for Strongylocentrotus purpuratus.</title>
        <authorList>
            <person name="Murali S."/>
            <person name="Liu Y."/>
            <person name="Vee V."/>
            <person name="English A."/>
            <person name="Wang M."/>
            <person name="Skinner E."/>
            <person name="Han Y."/>
            <person name="Muzny D.M."/>
            <person name="Worley K.C."/>
            <person name="Gibbs R.A."/>
        </authorList>
    </citation>
    <scope>NUCLEOTIDE SEQUENCE</scope>
</reference>
<evidence type="ECO:0000313" key="2">
    <source>
        <dbReference type="Proteomes" id="UP000007110"/>
    </source>
</evidence>
<dbReference type="PANTHER" id="PTHR24407">
    <property type="entry name" value="PROTEIN KINASE DOMAIN-CONTAINING PROTEIN"/>
    <property type="match status" value="1"/>
</dbReference>
<dbReference type="KEGG" id="spu:115924818"/>
<dbReference type="SUPFAM" id="SSF53098">
    <property type="entry name" value="Ribonuclease H-like"/>
    <property type="match status" value="1"/>
</dbReference>
<reference evidence="1" key="2">
    <citation type="submission" date="2021-01" db="UniProtKB">
        <authorList>
            <consortium name="EnsemblMetazoa"/>
        </authorList>
    </citation>
    <scope>IDENTIFICATION</scope>
</reference>
<dbReference type="PANTHER" id="PTHR24407:SF14">
    <property type="entry name" value="SIR2-LIKE DOMAIN-CONTAINING PROTEIN"/>
    <property type="match status" value="1"/>
</dbReference>
<accession>A0A7M7P3Z2</accession>
<dbReference type="GeneID" id="115924818"/>
<sequence length="421" mass="46774">MLCDVLTGVARPIVPVKHRRAISDALLGLSHPGIRATQKLVTERFVWPAYHLTANGLVERFHRQLKASLKAHNTVHWTEVLPLILLGIRTAIESDLGFSAAELVFGTTVMLPAQFVSPSQTDSAGDPIEKLTHMLADLGSAASSHYARGLCSMPNLRSLDLNSVELSDKFYSTVASEASNSKIEKLTHRHADLGSAASSHYARGLCSMPNLRSLTLDRVKLSDEFYSTVASEASNSKIEELKHWHSDLGSHASSHYARGLCSMPNLRSLYMHDVKLSDEYYSTMASEASKFKIEELTHRIADLGSAISSHYARGICSMPNLRSLFMYDVKLSDEYYSTMASEASKFKVEKLTHMEADLGSTASSHYARGICSMPNLRSLHLYRVKLSDEFYSKMASEASKSKVYQTLFKLETISFEKYCIL</sequence>
<dbReference type="RefSeq" id="XP_030843531.1">
    <property type="nucleotide sequence ID" value="XM_030987671.1"/>
</dbReference>
<dbReference type="SUPFAM" id="SSF52047">
    <property type="entry name" value="RNI-like"/>
    <property type="match status" value="1"/>
</dbReference>
<evidence type="ECO:0008006" key="3">
    <source>
        <dbReference type="Google" id="ProtNLM"/>
    </source>
</evidence>
<dbReference type="Proteomes" id="UP000007110">
    <property type="component" value="Unassembled WGS sequence"/>
</dbReference>
<dbReference type="Gene3D" id="3.80.10.10">
    <property type="entry name" value="Ribonuclease Inhibitor"/>
    <property type="match status" value="1"/>
</dbReference>
<evidence type="ECO:0000313" key="1">
    <source>
        <dbReference type="EnsemblMetazoa" id="XP_030843531"/>
    </source>
</evidence>
<dbReference type="Gene3D" id="3.30.420.10">
    <property type="entry name" value="Ribonuclease H-like superfamily/Ribonuclease H"/>
    <property type="match status" value="1"/>
</dbReference>
<dbReference type="InterPro" id="IPR012337">
    <property type="entry name" value="RNaseH-like_sf"/>
</dbReference>
<protein>
    <recommendedName>
        <fullName evidence="3">Integrase zinc-binding domain-containing protein</fullName>
    </recommendedName>
</protein>
<dbReference type="OrthoDB" id="422540at2759"/>
<dbReference type="InterPro" id="IPR036397">
    <property type="entry name" value="RNaseH_sf"/>
</dbReference>
<dbReference type="InParanoid" id="A0A7M7P3Z2"/>
<organism evidence="1 2">
    <name type="scientific">Strongylocentrotus purpuratus</name>
    <name type="common">Purple sea urchin</name>
    <dbReference type="NCBI Taxonomy" id="7668"/>
    <lineage>
        <taxon>Eukaryota</taxon>
        <taxon>Metazoa</taxon>
        <taxon>Echinodermata</taxon>
        <taxon>Eleutherozoa</taxon>
        <taxon>Echinozoa</taxon>
        <taxon>Echinoidea</taxon>
        <taxon>Euechinoidea</taxon>
        <taxon>Echinacea</taxon>
        <taxon>Camarodonta</taxon>
        <taxon>Echinidea</taxon>
        <taxon>Strongylocentrotidae</taxon>
        <taxon>Strongylocentrotus</taxon>
    </lineage>
</organism>
<proteinExistence type="predicted"/>